<reference evidence="1 2" key="1">
    <citation type="journal article" date="2009" name="Stand. Genomic Sci.">
        <title>Complete genome sequence of Pirellula staleyi type strain (ATCC 27377).</title>
        <authorList>
            <person name="Clum A."/>
            <person name="Tindall B.J."/>
            <person name="Sikorski J."/>
            <person name="Ivanova N."/>
            <person name="Mavrommatis K."/>
            <person name="Lucas S."/>
            <person name="Glavina del Rio T."/>
            <person name="Nolan M."/>
            <person name="Chen F."/>
            <person name="Tice H."/>
            <person name="Pitluck S."/>
            <person name="Cheng J.F."/>
            <person name="Chertkov O."/>
            <person name="Brettin T."/>
            <person name="Han C."/>
            <person name="Detter J.C."/>
            <person name="Kuske C."/>
            <person name="Bruce D."/>
            <person name="Goodwin L."/>
            <person name="Ovchinikova G."/>
            <person name="Pati A."/>
            <person name="Mikhailova N."/>
            <person name="Chen A."/>
            <person name="Palaniappan K."/>
            <person name="Land M."/>
            <person name="Hauser L."/>
            <person name="Chang Y.J."/>
            <person name="Jeffries C.D."/>
            <person name="Chain P."/>
            <person name="Rohde M."/>
            <person name="Goker M."/>
            <person name="Bristow J."/>
            <person name="Eisen J.A."/>
            <person name="Markowitz V."/>
            <person name="Hugenholtz P."/>
            <person name="Kyrpides N.C."/>
            <person name="Klenk H.P."/>
            <person name="Lapidus A."/>
        </authorList>
    </citation>
    <scope>NUCLEOTIDE SEQUENCE [LARGE SCALE GENOMIC DNA]</scope>
    <source>
        <strain evidence="2">ATCC 27377 / DSM 6068 / ICPB 4128</strain>
    </source>
</reference>
<sequence>MGAELPQALNDAVFFYLVRFAARCEARYDR</sequence>
<dbReference type="KEGG" id="psl:Psta_2279"/>
<name>D2R3J5_PIRSD</name>
<dbReference type="HOGENOM" id="CLU_3404791_0_0_0"/>
<evidence type="ECO:0000313" key="1">
    <source>
        <dbReference type="EMBL" id="ADB16949.1"/>
    </source>
</evidence>
<dbReference type="EMBL" id="CP001848">
    <property type="protein sequence ID" value="ADB16949.1"/>
    <property type="molecule type" value="Genomic_DNA"/>
</dbReference>
<dbReference type="AlphaFoldDB" id="D2R3J5"/>
<dbReference type="STRING" id="530564.Psta_2279"/>
<gene>
    <name evidence="1" type="ordered locus">Psta_2279</name>
</gene>
<evidence type="ECO:0000313" key="2">
    <source>
        <dbReference type="Proteomes" id="UP000001887"/>
    </source>
</evidence>
<keyword evidence="2" id="KW-1185">Reference proteome</keyword>
<protein>
    <submittedName>
        <fullName evidence="1">Uncharacterized protein</fullName>
    </submittedName>
</protein>
<organism evidence="1 2">
    <name type="scientific">Pirellula staleyi (strain ATCC 27377 / DSM 6068 / ICPB 4128)</name>
    <name type="common">Pirella staleyi</name>
    <dbReference type="NCBI Taxonomy" id="530564"/>
    <lineage>
        <taxon>Bacteria</taxon>
        <taxon>Pseudomonadati</taxon>
        <taxon>Planctomycetota</taxon>
        <taxon>Planctomycetia</taxon>
        <taxon>Pirellulales</taxon>
        <taxon>Pirellulaceae</taxon>
        <taxon>Pirellula</taxon>
    </lineage>
</organism>
<accession>D2R3J5</accession>
<proteinExistence type="predicted"/>
<dbReference type="Proteomes" id="UP000001887">
    <property type="component" value="Chromosome"/>
</dbReference>